<comment type="caution">
    <text evidence="1">The sequence shown here is derived from an EMBL/GenBank/DDBJ whole genome shotgun (WGS) entry which is preliminary data.</text>
</comment>
<sequence length="63" mass="7465">MNWDIKTVRSGEEGKLLEQGYEPFGVSPHDTSYRFLNTTAGEMELQHQTTDYIYLRKRIKEKK</sequence>
<dbReference type="AlphaFoldDB" id="A0A0F8ZFM1"/>
<protein>
    <submittedName>
        <fullName evidence="1">Uncharacterized protein</fullName>
    </submittedName>
</protein>
<proteinExistence type="predicted"/>
<accession>A0A0F8ZFM1</accession>
<organism evidence="1">
    <name type="scientific">marine sediment metagenome</name>
    <dbReference type="NCBI Taxonomy" id="412755"/>
    <lineage>
        <taxon>unclassified sequences</taxon>
        <taxon>metagenomes</taxon>
        <taxon>ecological metagenomes</taxon>
    </lineage>
</organism>
<gene>
    <name evidence="1" type="ORF">LCGC14_2975890</name>
</gene>
<evidence type="ECO:0000313" key="1">
    <source>
        <dbReference type="EMBL" id="KKK65264.1"/>
    </source>
</evidence>
<reference evidence="1" key="1">
    <citation type="journal article" date="2015" name="Nature">
        <title>Complex archaea that bridge the gap between prokaryotes and eukaryotes.</title>
        <authorList>
            <person name="Spang A."/>
            <person name="Saw J.H."/>
            <person name="Jorgensen S.L."/>
            <person name="Zaremba-Niedzwiedzka K."/>
            <person name="Martijn J."/>
            <person name="Lind A.E."/>
            <person name="van Eijk R."/>
            <person name="Schleper C."/>
            <person name="Guy L."/>
            <person name="Ettema T.J."/>
        </authorList>
    </citation>
    <scope>NUCLEOTIDE SEQUENCE</scope>
</reference>
<dbReference type="EMBL" id="LAZR01060642">
    <property type="protein sequence ID" value="KKK65264.1"/>
    <property type="molecule type" value="Genomic_DNA"/>
</dbReference>
<name>A0A0F8ZFM1_9ZZZZ</name>